<keyword evidence="3" id="KW-1185">Reference proteome</keyword>
<evidence type="ECO:0000256" key="1">
    <source>
        <dbReference type="SAM" id="MobiDB-lite"/>
    </source>
</evidence>
<evidence type="ECO:0000313" key="2">
    <source>
        <dbReference type="EMBL" id="KAJ8897242.1"/>
    </source>
</evidence>
<reference evidence="2 3" key="1">
    <citation type="submission" date="2023-02" db="EMBL/GenBank/DDBJ databases">
        <title>LHISI_Scaffold_Assembly.</title>
        <authorList>
            <person name="Stuart O.P."/>
            <person name="Cleave R."/>
            <person name="Magrath M.J.L."/>
            <person name="Mikheyev A.S."/>
        </authorList>
    </citation>
    <scope>NUCLEOTIDE SEQUENCE [LARGE SCALE GENOMIC DNA]</scope>
    <source>
        <strain evidence="2">Daus_M_001</strain>
        <tissue evidence="2">Leg muscle</tissue>
    </source>
</reference>
<feature type="compositionally biased region" description="Low complexity" evidence="1">
    <location>
        <begin position="8"/>
        <end position="21"/>
    </location>
</feature>
<organism evidence="2 3">
    <name type="scientific">Dryococelus australis</name>
    <dbReference type="NCBI Taxonomy" id="614101"/>
    <lineage>
        <taxon>Eukaryota</taxon>
        <taxon>Metazoa</taxon>
        <taxon>Ecdysozoa</taxon>
        <taxon>Arthropoda</taxon>
        <taxon>Hexapoda</taxon>
        <taxon>Insecta</taxon>
        <taxon>Pterygota</taxon>
        <taxon>Neoptera</taxon>
        <taxon>Polyneoptera</taxon>
        <taxon>Phasmatodea</taxon>
        <taxon>Verophasmatodea</taxon>
        <taxon>Anareolatae</taxon>
        <taxon>Phasmatidae</taxon>
        <taxon>Eurycanthinae</taxon>
        <taxon>Dryococelus</taxon>
    </lineage>
</organism>
<gene>
    <name evidence="2" type="ORF">PR048_002588</name>
</gene>
<feature type="region of interest" description="Disordered" evidence="1">
    <location>
        <begin position="1"/>
        <end position="26"/>
    </location>
</feature>
<proteinExistence type="predicted"/>
<evidence type="ECO:0000313" key="3">
    <source>
        <dbReference type="Proteomes" id="UP001159363"/>
    </source>
</evidence>
<protein>
    <submittedName>
        <fullName evidence="2">Uncharacterized protein</fullName>
    </submittedName>
</protein>
<name>A0ABQ9IKN5_9NEOP</name>
<dbReference type="EMBL" id="JARBHB010000001">
    <property type="protein sequence ID" value="KAJ8897242.1"/>
    <property type="molecule type" value="Genomic_DNA"/>
</dbReference>
<comment type="caution">
    <text evidence="2">The sequence shown here is derived from an EMBL/GenBank/DDBJ whole genome shotgun (WGS) entry which is preliminary data.</text>
</comment>
<accession>A0ABQ9IKN5</accession>
<sequence length="109" mass="12536">MRRLAAKGTSSSHPHTTTPGSEELPPMCRERRCSVARPRWFEQLARSPPAKVIRVQSLAWSLRILHVGIVPDDVVGRLAFWRISRFSPPPFFIPVLLHTHLNHTHRLYV</sequence>
<dbReference type="Proteomes" id="UP001159363">
    <property type="component" value="Chromosome 1"/>
</dbReference>